<dbReference type="RefSeq" id="WP_202973978.1">
    <property type="nucleotide sequence ID" value="NZ_NIDE01000005.1"/>
</dbReference>
<gene>
    <name evidence="2" type="ORF">FRUB_04103</name>
</gene>
<keyword evidence="3" id="KW-1185">Reference proteome</keyword>
<evidence type="ECO:0000313" key="3">
    <source>
        <dbReference type="Proteomes" id="UP000214646"/>
    </source>
</evidence>
<keyword evidence="2" id="KW-0378">Hydrolase</keyword>
<protein>
    <submittedName>
        <fullName evidence="2">Phage-associated homing endonuclease</fullName>
    </submittedName>
</protein>
<feature type="domain" description="HNH nuclease" evidence="1">
    <location>
        <begin position="56"/>
        <end position="99"/>
    </location>
</feature>
<comment type="caution">
    <text evidence="2">The sequence shown here is derived from an EMBL/GenBank/DDBJ whole genome shotgun (WGS) entry which is preliminary data.</text>
</comment>
<dbReference type="AlphaFoldDB" id="A0A225E061"/>
<reference evidence="3" key="1">
    <citation type="submission" date="2017-06" db="EMBL/GenBank/DDBJ databases">
        <title>Genome analysis of Fimbriiglobus ruber SP5, the first member of the order Planctomycetales with confirmed chitinolytic capability.</title>
        <authorList>
            <person name="Ravin N.V."/>
            <person name="Rakitin A.L."/>
            <person name="Ivanova A.A."/>
            <person name="Beletsky A.V."/>
            <person name="Kulichevskaya I.S."/>
            <person name="Mardanov A.V."/>
            <person name="Dedysh S.N."/>
        </authorList>
    </citation>
    <scope>NUCLEOTIDE SEQUENCE [LARGE SCALE GENOMIC DNA]</scope>
    <source>
        <strain evidence="3">SP5</strain>
    </source>
</reference>
<dbReference type="InterPro" id="IPR044930">
    <property type="entry name" value="Homing_endonuclease_His-Me"/>
</dbReference>
<sequence length="162" mass="18755">MSRHGNTEGILQFGDPLERFHQKYAVNPETGCWEWACYRHPKGYGIMGIGKYTKVRAHRFAYERLVGPIPAGMQVCHKCDQRNCVNPAHLFLGTGFDNMQDMVKKGRFTPHGRRINWANATTIRVLYCRGRHSIEDLSWIYSLDEEQVRKIVKGESWMTPPT</sequence>
<dbReference type="Pfam" id="PF13392">
    <property type="entry name" value="HNH_3"/>
    <property type="match status" value="1"/>
</dbReference>
<dbReference type="InterPro" id="IPR003615">
    <property type="entry name" value="HNH_nuc"/>
</dbReference>
<name>A0A225E061_9BACT</name>
<dbReference type="SUPFAM" id="SSF54060">
    <property type="entry name" value="His-Me finger endonucleases"/>
    <property type="match status" value="1"/>
</dbReference>
<dbReference type="EMBL" id="NIDE01000005">
    <property type="protein sequence ID" value="OWK42025.1"/>
    <property type="molecule type" value="Genomic_DNA"/>
</dbReference>
<accession>A0A225E061</accession>
<evidence type="ECO:0000313" key="2">
    <source>
        <dbReference type="EMBL" id="OWK42025.1"/>
    </source>
</evidence>
<organism evidence="2 3">
    <name type="scientific">Fimbriiglobus ruber</name>
    <dbReference type="NCBI Taxonomy" id="1908690"/>
    <lineage>
        <taxon>Bacteria</taxon>
        <taxon>Pseudomonadati</taxon>
        <taxon>Planctomycetota</taxon>
        <taxon>Planctomycetia</taxon>
        <taxon>Gemmatales</taxon>
        <taxon>Gemmataceae</taxon>
        <taxon>Fimbriiglobus</taxon>
    </lineage>
</organism>
<keyword evidence="2" id="KW-0540">Nuclease</keyword>
<dbReference type="InterPro" id="IPR044925">
    <property type="entry name" value="His-Me_finger_sf"/>
</dbReference>
<dbReference type="Proteomes" id="UP000214646">
    <property type="component" value="Unassembled WGS sequence"/>
</dbReference>
<dbReference type="GO" id="GO:0004519">
    <property type="term" value="F:endonuclease activity"/>
    <property type="evidence" value="ECO:0007669"/>
    <property type="project" value="UniProtKB-KW"/>
</dbReference>
<keyword evidence="2" id="KW-0255">Endonuclease</keyword>
<evidence type="ECO:0000259" key="1">
    <source>
        <dbReference type="Pfam" id="PF13392"/>
    </source>
</evidence>
<dbReference type="Gene3D" id="3.90.75.10">
    <property type="entry name" value="Homing Intron 3 (I-ppo) Encoded Endonuclease, Chain A"/>
    <property type="match status" value="1"/>
</dbReference>
<proteinExistence type="predicted"/>